<gene>
    <name evidence="2" type="ORF">LWI28_006687</name>
</gene>
<reference evidence="2" key="1">
    <citation type="journal article" date="2022" name="Plant J.">
        <title>Strategies of tolerance reflected in two North American maple genomes.</title>
        <authorList>
            <person name="McEvoy S.L."/>
            <person name="Sezen U.U."/>
            <person name="Trouern-Trend A."/>
            <person name="McMahon S.M."/>
            <person name="Schaberg P.G."/>
            <person name="Yang J."/>
            <person name="Wegrzyn J.L."/>
            <person name="Swenson N.G."/>
        </authorList>
    </citation>
    <scope>NUCLEOTIDE SEQUENCE</scope>
    <source>
        <strain evidence="2">91603</strain>
    </source>
</reference>
<reference evidence="2" key="2">
    <citation type="submission" date="2023-02" db="EMBL/GenBank/DDBJ databases">
        <authorList>
            <person name="Swenson N.G."/>
            <person name="Wegrzyn J.L."/>
            <person name="Mcevoy S.L."/>
        </authorList>
    </citation>
    <scope>NUCLEOTIDE SEQUENCE</scope>
    <source>
        <strain evidence="2">91603</strain>
        <tissue evidence="2">Leaf</tissue>
    </source>
</reference>
<evidence type="ECO:0000256" key="1">
    <source>
        <dbReference type="SAM" id="MobiDB-lite"/>
    </source>
</evidence>
<feature type="compositionally biased region" description="Low complexity" evidence="1">
    <location>
        <begin position="75"/>
        <end position="86"/>
    </location>
</feature>
<dbReference type="AlphaFoldDB" id="A0AAD5JTR5"/>
<sequence length="184" mass="20165">MEGRGADFGSWLKAVPPVRFKGSNQREKKESDGSFGSRADEDWDDTSDKRRREIQAGMAMDRIGQETPIAPPPCRRCTPSSPSPSSLHLKTIWVEDEDIGVDLVASIRGVEPIKAIDPSIATRMDPELSLIKAGSGGSNQHSKDEMRPKISCEKKVEMIVTMEGVENVVEDGIPIRGRGCAFLN</sequence>
<feature type="region of interest" description="Disordered" evidence="1">
    <location>
        <begin position="16"/>
        <end position="52"/>
    </location>
</feature>
<keyword evidence="3" id="KW-1185">Reference proteome</keyword>
<proteinExistence type="predicted"/>
<dbReference type="Proteomes" id="UP001064489">
    <property type="component" value="Chromosome 9"/>
</dbReference>
<feature type="region of interest" description="Disordered" evidence="1">
    <location>
        <begin position="64"/>
        <end position="86"/>
    </location>
</feature>
<protein>
    <submittedName>
        <fullName evidence="2">Uncharacterized protein</fullName>
    </submittedName>
</protein>
<name>A0AAD5JTR5_ACENE</name>
<accession>A0AAD5JTR5</accession>
<comment type="caution">
    <text evidence="2">The sequence shown here is derived from an EMBL/GenBank/DDBJ whole genome shotgun (WGS) entry which is preliminary data.</text>
</comment>
<evidence type="ECO:0000313" key="3">
    <source>
        <dbReference type="Proteomes" id="UP001064489"/>
    </source>
</evidence>
<dbReference type="EMBL" id="JAJSOW010000001">
    <property type="protein sequence ID" value="KAI9200374.1"/>
    <property type="molecule type" value="Genomic_DNA"/>
</dbReference>
<evidence type="ECO:0000313" key="2">
    <source>
        <dbReference type="EMBL" id="KAI9200374.1"/>
    </source>
</evidence>
<organism evidence="2 3">
    <name type="scientific">Acer negundo</name>
    <name type="common">Box elder</name>
    <dbReference type="NCBI Taxonomy" id="4023"/>
    <lineage>
        <taxon>Eukaryota</taxon>
        <taxon>Viridiplantae</taxon>
        <taxon>Streptophyta</taxon>
        <taxon>Embryophyta</taxon>
        <taxon>Tracheophyta</taxon>
        <taxon>Spermatophyta</taxon>
        <taxon>Magnoliopsida</taxon>
        <taxon>eudicotyledons</taxon>
        <taxon>Gunneridae</taxon>
        <taxon>Pentapetalae</taxon>
        <taxon>rosids</taxon>
        <taxon>malvids</taxon>
        <taxon>Sapindales</taxon>
        <taxon>Sapindaceae</taxon>
        <taxon>Hippocastanoideae</taxon>
        <taxon>Acereae</taxon>
        <taxon>Acer</taxon>
    </lineage>
</organism>